<dbReference type="GO" id="GO:0044010">
    <property type="term" value="P:single-species biofilm formation"/>
    <property type="evidence" value="ECO:0007669"/>
    <property type="project" value="TreeGrafter"/>
</dbReference>
<dbReference type="InterPro" id="IPR001173">
    <property type="entry name" value="Glyco_trans_2-like"/>
</dbReference>
<dbReference type="Proteomes" id="UP000262210">
    <property type="component" value="Unassembled WGS sequence"/>
</dbReference>
<dbReference type="EMBL" id="DPSM01000029">
    <property type="protein sequence ID" value="HCK02678.1"/>
    <property type="molecule type" value="Genomic_DNA"/>
</dbReference>
<feature type="domain" description="Glycosyltransferase 2-like" evidence="1">
    <location>
        <begin position="4"/>
        <end position="170"/>
    </location>
</feature>
<gene>
    <name evidence="2" type="ORF">DHV72_22010</name>
</gene>
<name>A0A9C7QYW0_9GAMM</name>
<accession>A0A9C7QYW0</accession>
<sequence length="304" mass="33947">MESSIVIPTYNGGDLWRASAKKISLQKKYAKEIIVIDSSSKDDTTKISEDNGFKLVSIPSSEFNHGGTRNLGVSLAESAIVIFFTQDAIPNENAVKNIIKAFDDPNVAAAFGRQLPHQDANPIAVHARNFNYKSESYTSHIGVKDKLGLKTVFISNSFSAYRKSAFEKIGGFPSNTILCEDMYFSAKAILSGFKVAYVAEAEVMHSHNYTAIEEFKRYFDIGVFHYDEKWIRESFGGAGGEGMKFISSELKFLLNNAPAWIPIACVNNLAKILGYKIGQKYTKIPKEMCKKLSMHKRYWNSISD</sequence>
<organism evidence="2 3">
    <name type="scientific">Serratia grimesii</name>
    <dbReference type="NCBI Taxonomy" id="82995"/>
    <lineage>
        <taxon>Bacteria</taxon>
        <taxon>Pseudomonadati</taxon>
        <taxon>Pseudomonadota</taxon>
        <taxon>Gammaproteobacteria</taxon>
        <taxon>Enterobacterales</taxon>
        <taxon>Yersiniaceae</taxon>
        <taxon>Serratia</taxon>
    </lineage>
</organism>
<evidence type="ECO:0000313" key="2">
    <source>
        <dbReference type="EMBL" id="HCK02678.1"/>
    </source>
</evidence>
<dbReference type="InterPro" id="IPR029044">
    <property type="entry name" value="Nucleotide-diphossugar_trans"/>
</dbReference>
<evidence type="ECO:0000313" key="3">
    <source>
        <dbReference type="Proteomes" id="UP000262210"/>
    </source>
</evidence>
<dbReference type="PANTHER" id="PTHR43685:SF13">
    <property type="entry name" value="O ANTIGEN BIOSYNTHESIS RHAMNOSYLTRANSFERASE RFBN"/>
    <property type="match status" value="1"/>
</dbReference>
<evidence type="ECO:0000259" key="1">
    <source>
        <dbReference type="Pfam" id="PF00535"/>
    </source>
</evidence>
<dbReference type="SUPFAM" id="SSF53448">
    <property type="entry name" value="Nucleotide-diphospho-sugar transferases"/>
    <property type="match status" value="1"/>
</dbReference>
<comment type="caution">
    <text evidence="2">The sequence shown here is derived from an EMBL/GenBank/DDBJ whole genome shotgun (WGS) entry which is preliminary data.</text>
</comment>
<dbReference type="Pfam" id="PF00535">
    <property type="entry name" value="Glycos_transf_2"/>
    <property type="match status" value="1"/>
</dbReference>
<dbReference type="PANTHER" id="PTHR43685">
    <property type="entry name" value="GLYCOSYLTRANSFERASE"/>
    <property type="match status" value="1"/>
</dbReference>
<dbReference type="AlphaFoldDB" id="A0A9C7QYW0"/>
<dbReference type="RefSeq" id="WP_278431992.1">
    <property type="nucleotide sequence ID" value="NZ_DPSM01000029.1"/>
</dbReference>
<proteinExistence type="predicted"/>
<protein>
    <submittedName>
        <fullName evidence="2">Rhamnosyltransferase</fullName>
    </submittedName>
</protein>
<dbReference type="Gene3D" id="3.90.550.10">
    <property type="entry name" value="Spore Coat Polysaccharide Biosynthesis Protein SpsA, Chain A"/>
    <property type="match status" value="1"/>
</dbReference>
<dbReference type="InterPro" id="IPR050834">
    <property type="entry name" value="Glycosyltransf_2"/>
</dbReference>
<reference evidence="2 3" key="1">
    <citation type="journal article" date="2018" name="Nat. Biotechnol.">
        <title>A standardized bacterial taxonomy based on genome phylogeny substantially revises the tree of life.</title>
        <authorList>
            <person name="Parks D.H."/>
            <person name="Chuvochina M."/>
            <person name="Waite D.W."/>
            <person name="Rinke C."/>
            <person name="Skarshewski A."/>
            <person name="Chaumeil P.A."/>
            <person name="Hugenholtz P."/>
        </authorList>
    </citation>
    <scope>NUCLEOTIDE SEQUENCE [LARGE SCALE GENOMIC DNA]</scope>
    <source>
        <strain evidence="2">UBA11264</strain>
    </source>
</reference>